<reference evidence="2 3" key="3">
    <citation type="submission" date="2019-11" db="EMBL/GenBank/DDBJ databases">
        <title>Type strains purchased from KCTC, JCM and DSMZ.</title>
        <authorList>
            <person name="Lu H."/>
        </authorList>
    </citation>
    <scope>NUCLEOTIDE SEQUENCE [LARGE SCALE GENOMIC DNA]</scope>
    <source>
        <strain evidence="2 3">KCTC 52429</strain>
    </source>
</reference>
<dbReference type="EMBL" id="WNKZ01000051">
    <property type="protein sequence ID" value="MTV54437.1"/>
    <property type="molecule type" value="Genomic_DNA"/>
</dbReference>
<protein>
    <recommendedName>
        <fullName evidence="5">Protein phosphatase 2C domain-containing protein</fullName>
    </recommendedName>
</protein>
<dbReference type="Proteomes" id="UP000430634">
    <property type="component" value="Unassembled WGS sequence"/>
</dbReference>
<accession>A0A6I3T4J1</accession>
<evidence type="ECO:0000313" key="2">
    <source>
        <dbReference type="EMBL" id="MTV54437.1"/>
    </source>
</evidence>
<name>A0A6I3T4J1_9BURK</name>
<reference evidence="1" key="1">
    <citation type="journal article" date="2014" name="Int. J. Syst. Evol. Microbiol.">
        <title>Complete genome of a new Firmicutes species belonging to the dominant human colonic microbiota ('Ruminococcus bicirculans') reveals two chromosomes and a selective capacity to utilize plant glucans.</title>
        <authorList>
            <consortium name="NISC Comparative Sequencing Program"/>
            <person name="Wegmann U."/>
            <person name="Louis P."/>
            <person name="Goesmann A."/>
            <person name="Henrissat B."/>
            <person name="Duncan S.H."/>
            <person name="Flint H.J."/>
        </authorList>
    </citation>
    <scope>NUCLEOTIDE SEQUENCE</scope>
    <source>
        <strain evidence="1">CGMCC 1.15931</strain>
    </source>
</reference>
<gene>
    <name evidence="1" type="ORF">GCM10011572_29200</name>
    <name evidence="2" type="ORF">GM672_17025</name>
</gene>
<dbReference type="AlphaFoldDB" id="A0A6I3T4J1"/>
<dbReference type="RefSeq" id="WP_155471730.1">
    <property type="nucleotide sequence ID" value="NZ_BMKG01000011.1"/>
</dbReference>
<proteinExistence type="predicted"/>
<dbReference type="EMBL" id="BMKG01000011">
    <property type="protein sequence ID" value="GGC05471.1"/>
    <property type="molecule type" value="Genomic_DNA"/>
</dbReference>
<keyword evidence="4" id="KW-1185">Reference proteome</keyword>
<dbReference type="Proteomes" id="UP000622638">
    <property type="component" value="Unassembled WGS sequence"/>
</dbReference>
<evidence type="ECO:0000313" key="4">
    <source>
        <dbReference type="Proteomes" id="UP000622638"/>
    </source>
</evidence>
<dbReference type="InterPro" id="IPR036457">
    <property type="entry name" value="PPM-type-like_dom_sf"/>
</dbReference>
<evidence type="ECO:0000313" key="1">
    <source>
        <dbReference type="EMBL" id="GGC05471.1"/>
    </source>
</evidence>
<evidence type="ECO:0000313" key="3">
    <source>
        <dbReference type="Proteomes" id="UP000430634"/>
    </source>
</evidence>
<reference evidence="1" key="4">
    <citation type="submission" date="2024-05" db="EMBL/GenBank/DDBJ databases">
        <authorList>
            <person name="Sun Q."/>
            <person name="Zhou Y."/>
        </authorList>
    </citation>
    <scope>NUCLEOTIDE SEQUENCE</scope>
    <source>
        <strain evidence="1">CGMCC 1.15931</strain>
    </source>
</reference>
<sequence length="293" mass="31646">MTTPPRPLAIDHISAGADAFHNEDMIAVFEHDGVTDIVVLDGATSVAEHNYIDAAAGDVVWFVRQFCRRLEPLLHRERSQADSVKAALADLRRAFVERTGGGDVPLHAWPIAAMSWLRIVATGPALALQAYCVGDCKTLLYREGSGVVDLDPYVNPQEGILLAEIERLTQAGVDATARKAHLLPMLRARREQQNTMVAPAILCLDPRGDLAARTFALALGPGDVVLGMTDGFYRIVDPYRLQSAGAMARRCITEGVAAVLADLRHFEADRQRADSGAVKRADDASAVVCKVLG</sequence>
<reference evidence="4" key="2">
    <citation type="journal article" date="2019" name="Int. J. Syst. Evol. Microbiol.">
        <title>The Global Catalogue of Microorganisms (GCM) 10K type strain sequencing project: providing services to taxonomists for standard genome sequencing and annotation.</title>
        <authorList>
            <consortium name="The Broad Institute Genomics Platform"/>
            <consortium name="The Broad Institute Genome Sequencing Center for Infectious Disease"/>
            <person name="Wu L."/>
            <person name="Ma J."/>
        </authorList>
    </citation>
    <scope>NUCLEOTIDE SEQUENCE [LARGE SCALE GENOMIC DNA]</scope>
    <source>
        <strain evidence="4">CGMCC 1.15931</strain>
    </source>
</reference>
<dbReference type="Gene3D" id="3.60.40.10">
    <property type="entry name" value="PPM-type phosphatase domain"/>
    <property type="match status" value="1"/>
</dbReference>
<dbReference type="SUPFAM" id="SSF81606">
    <property type="entry name" value="PP2C-like"/>
    <property type="match status" value="1"/>
</dbReference>
<dbReference type="OrthoDB" id="8752741at2"/>
<comment type="caution">
    <text evidence="2">The sequence shown here is derived from an EMBL/GenBank/DDBJ whole genome shotgun (WGS) entry which is preliminary data.</text>
</comment>
<evidence type="ECO:0008006" key="5">
    <source>
        <dbReference type="Google" id="ProtNLM"/>
    </source>
</evidence>
<organism evidence="2 3">
    <name type="scientific">Pseudoduganella buxea</name>
    <dbReference type="NCBI Taxonomy" id="1949069"/>
    <lineage>
        <taxon>Bacteria</taxon>
        <taxon>Pseudomonadati</taxon>
        <taxon>Pseudomonadota</taxon>
        <taxon>Betaproteobacteria</taxon>
        <taxon>Burkholderiales</taxon>
        <taxon>Oxalobacteraceae</taxon>
        <taxon>Telluria group</taxon>
        <taxon>Pseudoduganella</taxon>
    </lineage>
</organism>